<dbReference type="PROSITE" id="PS01039">
    <property type="entry name" value="SBP_BACTERIAL_3"/>
    <property type="match status" value="1"/>
</dbReference>
<dbReference type="InterPro" id="IPR001320">
    <property type="entry name" value="Iontro_rcpt_C"/>
</dbReference>
<feature type="domain" description="Solute-binding protein family 3/N-terminal" evidence="5">
    <location>
        <begin position="50"/>
        <end position="268"/>
    </location>
</feature>
<comment type="subcellular location">
    <subcellularLocation>
        <location evidence="1">Cell envelope</location>
    </subcellularLocation>
</comment>
<dbReference type="SUPFAM" id="SSF53850">
    <property type="entry name" value="Periplasmic binding protein-like II"/>
    <property type="match status" value="1"/>
</dbReference>
<reference evidence="7 8" key="1">
    <citation type="journal article" date="2024" name="Front. Microbiol.">
        <title>Novel thermophilic genera Geochorda gen. nov. and Carboxydochorda gen. nov. from the deep terrestrial subsurface reveal the ecophysiological diversity in the class Limnochordia.</title>
        <authorList>
            <person name="Karnachuk O.V."/>
            <person name="Lukina A.P."/>
            <person name="Avakyan M.R."/>
            <person name="Kadnikov V.V."/>
            <person name="Begmatov S."/>
            <person name="Beletsky A.V."/>
            <person name="Vlasova K.G."/>
            <person name="Novikov A.A."/>
            <person name="Shcherbakova V.A."/>
            <person name="Mardanov A.V."/>
            <person name="Ravin N.V."/>
        </authorList>
    </citation>
    <scope>NUCLEOTIDE SEQUENCE [LARGE SCALE GENOMIC DNA]</scope>
    <source>
        <strain evidence="7 8">L945</strain>
    </source>
</reference>
<dbReference type="RefSeq" id="WP_324717264.1">
    <property type="nucleotide sequence ID" value="NZ_CP141615.1"/>
</dbReference>
<dbReference type="CDD" id="cd13624">
    <property type="entry name" value="PBP2_Arg_Lys_His"/>
    <property type="match status" value="1"/>
</dbReference>
<organism evidence="7 8">
    <name type="scientific">Carboxydichorda subterranea</name>
    <dbReference type="NCBI Taxonomy" id="3109565"/>
    <lineage>
        <taxon>Bacteria</taxon>
        <taxon>Bacillati</taxon>
        <taxon>Bacillota</taxon>
        <taxon>Limnochordia</taxon>
        <taxon>Limnochordales</taxon>
        <taxon>Geochordaceae</taxon>
        <taxon>Carboxydichorda</taxon>
    </lineage>
</organism>
<dbReference type="SMART" id="SM00062">
    <property type="entry name" value="PBPb"/>
    <property type="match status" value="1"/>
</dbReference>
<sequence>MRRGALEPSCRRSIVRRAGWTAALVVLAAMAWGAGAAGVGAAPRPGVPETLRVGTDATYPPMEFMEGDEFRGFDMDLIREIGKRLGAKVVIQNVGWDGLIPGLNNRNYDVVISAMTILPERQEAVDFSDPYFNAGQIIVVRKGDTRVKGPNDLKGKVVAVQINTTGQFASEKIAGVTRIDKYDTTPLAVQAVMQRSADAAVIDLPVAVELVKEYPGQIEFVGKPFTEEYYGIAVRKGRPELLKAINEVLQEIKRDGTYDKIYARWIGR</sequence>
<dbReference type="Pfam" id="PF00497">
    <property type="entry name" value="SBP_bac_3"/>
    <property type="match status" value="1"/>
</dbReference>
<evidence type="ECO:0000259" key="6">
    <source>
        <dbReference type="SMART" id="SM00079"/>
    </source>
</evidence>
<evidence type="ECO:0000259" key="5">
    <source>
        <dbReference type="SMART" id="SM00062"/>
    </source>
</evidence>
<comment type="similarity">
    <text evidence="2 4">Belongs to the bacterial solute-binding protein 3 family.</text>
</comment>
<keyword evidence="3" id="KW-0732">Signal</keyword>
<dbReference type="Gene3D" id="3.40.190.10">
    <property type="entry name" value="Periplasmic binding protein-like II"/>
    <property type="match status" value="2"/>
</dbReference>
<accession>A0ABZ1BZ36</accession>
<keyword evidence="8" id="KW-1185">Reference proteome</keyword>
<evidence type="ECO:0000256" key="4">
    <source>
        <dbReference type="RuleBase" id="RU003744"/>
    </source>
</evidence>
<protein>
    <submittedName>
        <fullName evidence="7">Basic amino acid ABC transporter substrate-binding protein</fullName>
    </submittedName>
</protein>
<dbReference type="Proteomes" id="UP001332192">
    <property type="component" value="Chromosome"/>
</dbReference>
<dbReference type="InterPro" id="IPR001638">
    <property type="entry name" value="Solute-binding_3/MltF_N"/>
</dbReference>
<evidence type="ECO:0000256" key="3">
    <source>
        <dbReference type="ARBA" id="ARBA00022729"/>
    </source>
</evidence>
<evidence type="ECO:0000256" key="1">
    <source>
        <dbReference type="ARBA" id="ARBA00004196"/>
    </source>
</evidence>
<dbReference type="PANTHER" id="PTHR35936:SF17">
    <property type="entry name" value="ARGININE-BINDING EXTRACELLULAR PROTEIN ARTP"/>
    <property type="match status" value="1"/>
</dbReference>
<evidence type="ECO:0000313" key="8">
    <source>
        <dbReference type="Proteomes" id="UP001332192"/>
    </source>
</evidence>
<proteinExistence type="inferred from homology"/>
<feature type="domain" description="Ionotropic glutamate receptor C-terminal" evidence="6">
    <location>
        <begin position="50"/>
        <end position="268"/>
    </location>
</feature>
<name>A0ABZ1BZ36_9FIRM</name>
<dbReference type="EMBL" id="CP141615">
    <property type="protein sequence ID" value="WRP17993.1"/>
    <property type="molecule type" value="Genomic_DNA"/>
</dbReference>
<dbReference type="InterPro" id="IPR018313">
    <property type="entry name" value="SBP_3_CS"/>
</dbReference>
<dbReference type="SMART" id="SM00079">
    <property type="entry name" value="PBPe"/>
    <property type="match status" value="1"/>
</dbReference>
<evidence type="ECO:0000313" key="7">
    <source>
        <dbReference type="EMBL" id="WRP17993.1"/>
    </source>
</evidence>
<gene>
    <name evidence="7" type="ORF">U7230_02995</name>
</gene>
<dbReference type="PANTHER" id="PTHR35936">
    <property type="entry name" value="MEMBRANE-BOUND LYTIC MUREIN TRANSGLYCOSYLASE F"/>
    <property type="match status" value="1"/>
</dbReference>
<evidence type="ECO:0000256" key="2">
    <source>
        <dbReference type="ARBA" id="ARBA00010333"/>
    </source>
</evidence>